<keyword evidence="4" id="KW-1185">Reference proteome</keyword>
<keyword evidence="1" id="KW-1133">Transmembrane helix</keyword>
<feature type="transmembrane region" description="Helical" evidence="1">
    <location>
        <begin position="47"/>
        <end position="69"/>
    </location>
</feature>
<keyword evidence="1" id="KW-0472">Membrane</keyword>
<dbReference type="EMBL" id="VCKZ01000248">
    <property type="protein sequence ID" value="TMR32968.1"/>
    <property type="molecule type" value="Genomic_DNA"/>
</dbReference>
<feature type="domain" description="DUF6199" evidence="2">
    <location>
        <begin position="10"/>
        <end position="68"/>
    </location>
</feature>
<evidence type="ECO:0000313" key="4">
    <source>
        <dbReference type="Proteomes" id="UP000305238"/>
    </source>
</evidence>
<comment type="caution">
    <text evidence="3">The sequence shown here is derived from an EMBL/GenBank/DDBJ whole genome shotgun (WGS) entry which is preliminary data.</text>
</comment>
<dbReference type="InterPro" id="IPR045679">
    <property type="entry name" value="DUF6199"/>
</dbReference>
<dbReference type="Pfam" id="PF19701">
    <property type="entry name" value="DUF6199"/>
    <property type="match status" value="1"/>
</dbReference>
<dbReference type="Proteomes" id="UP000305238">
    <property type="component" value="Unassembled WGS sequence"/>
</dbReference>
<proteinExistence type="predicted"/>
<dbReference type="RefSeq" id="WP_138639557.1">
    <property type="nucleotide sequence ID" value="NZ_VCKZ01000248.1"/>
</dbReference>
<sequence length="176" mass="18874">MTALIALMFVLAACCLLLACVDQRKLYWKTGAWQYRNPEANEPSESAFAMRRASLVIGAVVFVVMGFVFKAADSSLDYSTAQVRSVAYAAASELDRGSGTGLGSSYRAGSDVFDAVQEEGNGNVRIRRAGSGKYELTNRKGKNPVCLTVTVDNKLRLGGSDPWSHSISTSVDEGTC</sequence>
<organism evidence="3 4">
    <name type="scientific">Actinomadura geliboluensis</name>
    <dbReference type="NCBI Taxonomy" id="882440"/>
    <lineage>
        <taxon>Bacteria</taxon>
        <taxon>Bacillati</taxon>
        <taxon>Actinomycetota</taxon>
        <taxon>Actinomycetes</taxon>
        <taxon>Streptosporangiales</taxon>
        <taxon>Thermomonosporaceae</taxon>
        <taxon>Actinomadura</taxon>
    </lineage>
</organism>
<gene>
    <name evidence="3" type="ORF">ETD96_28365</name>
</gene>
<evidence type="ECO:0000256" key="1">
    <source>
        <dbReference type="SAM" id="Phobius"/>
    </source>
</evidence>
<name>A0A5S4GJ36_9ACTN</name>
<protein>
    <recommendedName>
        <fullName evidence="2">DUF6199 domain-containing protein</fullName>
    </recommendedName>
</protein>
<reference evidence="3 4" key="1">
    <citation type="submission" date="2019-05" db="EMBL/GenBank/DDBJ databases">
        <title>Draft genome sequence of Actinomadura geliboluensis A8036.</title>
        <authorList>
            <person name="Saricaoglu S."/>
            <person name="Isik K."/>
        </authorList>
    </citation>
    <scope>NUCLEOTIDE SEQUENCE [LARGE SCALE GENOMIC DNA]</scope>
    <source>
        <strain evidence="3 4">A8036</strain>
    </source>
</reference>
<dbReference type="OrthoDB" id="4301915at2"/>
<evidence type="ECO:0000313" key="3">
    <source>
        <dbReference type="EMBL" id="TMR32968.1"/>
    </source>
</evidence>
<accession>A0A5S4GJ36</accession>
<evidence type="ECO:0000259" key="2">
    <source>
        <dbReference type="Pfam" id="PF19701"/>
    </source>
</evidence>
<dbReference type="AlphaFoldDB" id="A0A5S4GJ36"/>
<keyword evidence="1" id="KW-0812">Transmembrane</keyword>